<name>A0A4R5QDL5_9PROT</name>
<reference evidence="2 3" key="1">
    <citation type="journal article" date="2016" name="J. Microbiol.">
        <title>Dankookia rubra gen. nov., sp. nov., an alphaproteobacterium isolated from sediment of a shallow stream.</title>
        <authorList>
            <person name="Kim W.H."/>
            <person name="Kim D.H."/>
            <person name="Kang K."/>
            <person name="Ahn T.Y."/>
        </authorList>
    </citation>
    <scope>NUCLEOTIDE SEQUENCE [LARGE SCALE GENOMIC DNA]</scope>
    <source>
        <strain evidence="2 3">JCM30602</strain>
    </source>
</reference>
<dbReference type="Proteomes" id="UP000295096">
    <property type="component" value="Unassembled WGS sequence"/>
</dbReference>
<keyword evidence="3" id="KW-1185">Reference proteome</keyword>
<sequence>MTGDPAGITPEQAARLLGIALPTLHRLVRSGALPPCTLLSRAALLGWRDRQALRRQDALARLAALSEAHDL</sequence>
<dbReference type="InterPro" id="IPR041657">
    <property type="entry name" value="HTH_17"/>
</dbReference>
<dbReference type="AlphaFoldDB" id="A0A4R5QDL5"/>
<feature type="domain" description="Helix-turn-helix" evidence="1">
    <location>
        <begin position="9"/>
        <end position="48"/>
    </location>
</feature>
<protein>
    <submittedName>
        <fullName evidence="2">DNA-binding protein</fullName>
    </submittedName>
</protein>
<comment type="caution">
    <text evidence="2">The sequence shown here is derived from an EMBL/GenBank/DDBJ whole genome shotgun (WGS) entry which is preliminary data.</text>
</comment>
<evidence type="ECO:0000313" key="2">
    <source>
        <dbReference type="EMBL" id="TDH60551.1"/>
    </source>
</evidence>
<dbReference type="RefSeq" id="WP_133290693.1">
    <property type="nucleotide sequence ID" value="NZ_SMSJ01000036.1"/>
</dbReference>
<evidence type="ECO:0000259" key="1">
    <source>
        <dbReference type="Pfam" id="PF12728"/>
    </source>
</evidence>
<keyword evidence="2" id="KW-0238">DNA-binding</keyword>
<proteinExistence type="predicted"/>
<dbReference type="EMBL" id="SMSJ01000036">
    <property type="protein sequence ID" value="TDH60551.1"/>
    <property type="molecule type" value="Genomic_DNA"/>
</dbReference>
<evidence type="ECO:0000313" key="3">
    <source>
        <dbReference type="Proteomes" id="UP000295096"/>
    </source>
</evidence>
<accession>A0A4R5QDL5</accession>
<gene>
    <name evidence="2" type="ORF">E2C06_21625</name>
</gene>
<dbReference type="GO" id="GO:0003677">
    <property type="term" value="F:DNA binding"/>
    <property type="evidence" value="ECO:0007669"/>
    <property type="project" value="UniProtKB-KW"/>
</dbReference>
<organism evidence="2 3">
    <name type="scientific">Dankookia rubra</name>
    <dbReference type="NCBI Taxonomy" id="1442381"/>
    <lineage>
        <taxon>Bacteria</taxon>
        <taxon>Pseudomonadati</taxon>
        <taxon>Pseudomonadota</taxon>
        <taxon>Alphaproteobacteria</taxon>
        <taxon>Acetobacterales</taxon>
        <taxon>Roseomonadaceae</taxon>
        <taxon>Dankookia</taxon>
    </lineage>
</organism>
<dbReference type="Pfam" id="PF12728">
    <property type="entry name" value="HTH_17"/>
    <property type="match status" value="1"/>
</dbReference>